<keyword evidence="2" id="KW-1185">Reference proteome</keyword>
<evidence type="ECO:0000313" key="2">
    <source>
        <dbReference type="Proteomes" id="UP001501417"/>
    </source>
</evidence>
<organism evidence="1 2">
    <name type="scientific">Mycobacterium paraffinicum</name>
    <dbReference type="NCBI Taxonomy" id="53378"/>
    <lineage>
        <taxon>Bacteria</taxon>
        <taxon>Bacillati</taxon>
        <taxon>Actinomycetota</taxon>
        <taxon>Actinomycetes</taxon>
        <taxon>Mycobacteriales</taxon>
        <taxon>Mycobacteriaceae</taxon>
        <taxon>Mycobacterium</taxon>
    </lineage>
</organism>
<sequence>MGTLTAHNHGIKIAHQRVGPTDDPLLLIMGTGAAMLYCRDHFC</sequence>
<protein>
    <submittedName>
        <fullName evidence="1">Uncharacterized protein</fullName>
    </submittedName>
</protein>
<dbReference type="EMBL" id="BAABGF010000032">
    <property type="protein sequence ID" value="GAA4544173.1"/>
    <property type="molecule type" value="Genomic_DNA"/>
</dbReference>
<comment type="caution">
    <text evidence="1">The sequence shown here is derived from an EMBL/GenBank/DDBJ whole genome shotgun (WGS) entry which is preliminary data.</text>
</comment>
<dbReference type="Proteomes" id="UP001501417">
    <property type="component" value="Unassembled WGS sequence"/>
</dbReference>
<evidence type="ECO:0000313" key="1">
    <source>
        <dbReference type="EMBL" id="GAA4544173.1"/>
    </source>
</evidence>
<accession>A0ABP8RP93</accession>
<name>A0ABP8RP93_9MYCO</name>
<reference evidence="2" key="1">
    <citation type="journal article" date="2019" name="Int. J. Syst. Evol. Microbiol.">
        <title>The Global Catalogue of Microorganisms (GCM) 10K type strain sequencing project: providing services to taxonomists for standard genome sequencing and annotation.</title>
        <authorList>
            <consortium name="The Broad Institute Genomics Platform"/>
            <consortium name="The Broad Institute Genome Sequencing Center for Infectious Disease"/>
            <person name="Wu L."/>
            <person name="Ma J."/>
        </authorList>
    </citation>
    <scope>NUCLEOTIDE SEQUENCE [LARGE SCALE GENOMIC DNA]</scope>
    <source>
        <strain evidence="2">JCM 17782</strain>
    </source>
</reference>
<proteinExistence type="predicted"/>
<gene>
    <name evidence="1" type="ORF">GCM10023161_30540</name>
</gene>